<keyword evidence="3" id="KW-1185">Reference proteome</keyword>
<proteinExistence type="predicted"/>
<gene>
    <name evidence="2" type="ORF">EVAR_18854_1</name>
</gene>
<feature type="region of interest" description="Disordered" evidence="1">
    <location>
        <begin position="141"/>
        <end position="170"/>
    </location>
</feature>
<reference evidence="2 3" key="1">
    <citation type="journal article" date="2019" name="Commun. Biol.">
        <title>The bagworm genome reveals a unique fibroin gene that provides high tensile strength.</title>
        <authorList>
            <person name="Kono N."/>
            <person name="Nakamura H."/>
            <person name="Ohtoshi R."/>
            <person name="Tomita M."/>
            <person name="Numata K."/>
            <person name="Arakawa K."/>
        </authorList>
    </citation>
    <scope>NUCLEOTIDE SEQUENCE [LARGE SCALE GENOMIC DNA]</scope>
</reference>
<evidence type="ECO:0000256" key="1">
    <source>
        <dbReference type="SAM" id="MobiDB-lite"/>
    </source>
</evidence>
<dbReference type="Proteomes" id="UP000299102">
    <property type="component" value="Unassembled WGS sequence"/>
</dbReference>
<protein>
    <submittedName>
        <fullName evidence="2">Uncharacterized protein</fullName>
    </submittedName>
</protein>
<accession>A0A4C1UMQ5</accession>
<sequence length="170" mass="18598">MSFCLGATRRARLMLMNRPRRYINTSCGGARGPVAASPRPGALILGKTNQITTPRRPQPRGRRSSRLSIVEEFVCRMLCYCVKTPMRTHTKSARVTSGGDRFCQVALHLRRGRGGRRVGGVNAVVVELVSAMHTNATTNHRTKLPLRSGPGRPSVRASSADWDGRSVTGM</sequence>
<comment type="caution">
    <text evidence="2">The sequence shown here is derived from an EMBL/GenBank/DDBJ whole genome shotgun (WGS) entry which is preliminary data.</text>
</comment>
<evidence type="ECO:0000313" key="3">
    <source>
        <dbReference type="Proteomes" id="UP000299102"/>
    </source>
</evidence>
<organism evidence="2 3">
    <name type="scientific">Eumeta variegata</name>
    <name type="common">Bagworm moth</name>
    <name type="synonym">Eumeta japonica</name>
    <dbReference type="NCBI Taxonomy" id="151549"/>
    <lineage>
        <taxon>Eukaryota</taxon>
        <taxon>Metazoa</taxon>
        <taxon>Ecdysozoa</taxon>
        <taxon>Arthropoda</taxon>
        <taxon>Hexapoda</taxon>
        <taxon>Insecta</taxon>
        <taxon>Pterygota</taxon>
        <taxon>Neoptera</taxon>
        <taxon>Endopterygota</taxon>
        <taxon>Lepidoptera</taxon>
        <taxon>Glossata</taxon>
        <taxon>Ditrysia</taxon>
        <taxon>Tineoidea</taxon>
        <taxon>Psychidae</taxon>
        <taxon>Oiketicinae</taxon>
        <taxon>Eumeta</taxon>
    </lineage>
</organism>
<dbReference type="AlphaFoldDB" id="A0A4C1UMQ5"/>
<evidence type="ECO:0000313" key="2">
    <source>
        <dbReference type="EMBL" id="GBP27377.1"/>
    </source>
</evidence>
<name>A0A4C1UMQ5_EUMVA</name>
<dbReference type="EMBL" id="BGZK01000192">
    <property type="protein sequence ID" value="GBP27377.1"/>
    <property type="molecule type" value="Genomic_DNA"/>
</dbReference>